<comment type="similarity">
    <text evidence="2 7 9">Belongs to the uroporphyrinogen decarboxylase family.</text>
</comment>
<dbReference type="HAMAP" id="MF_00218">
    <property type="entry name" value="URO_D"/>
    <property type="match status" value="1"/>
</dbReference>
<dbReference type="CDD" id="cd00717">
    <property type="entry name" value="URO-D"/>
    <property type="match status" value="1"/>
</dbReference>
<dbReference type="AlphaFoldDB" id="A0A345IG77"/>
<dbReference type="EMBL" id="CP031158">
    <property type="protein sequence ID" value="AXG98699.1"/>
    <property type="molecule type" value="Genomic_DNA"/>
</dbReference>
<dbReference type="GO" id="GO:0004853">
    <property type="term" value="F:uroporphyrinogen decarboxylase activity"/>
    <property type="evidence" value="ECO:0007669"/>
    <property type="project" value="UniProtKB-UniRule"/>
</dbReference>
<dbReference type="PROSITE" id="PS00907">
    <property type="entry name" value="UROD_2"/>
    <property type="match status" value="1"/>
</dbReference>
<comment type="function">
    <text evidence="7">Catalyzes the decarboxylation of four acetate groups of uroporphyrinogen-III to yield coproporphyrinogen-III.</text>
</comment>
<dbReference type="Proteomes" id="UP000253744">
    <property type="component" value="Chromosome"/>
</dbReference>
<dbReference type="NCBIfam" id="TIGR01464">
    <property type="entry name" value="hemE"/>
    <property type="match status" value="1"/>
</dbReference>
<dbReference type="SUPFAM" id="SSF51726">
    <property type="entry name" value="UROD/MetE-like"/>
    <property type="match status" value="1"/>
</dbReference>
<dbReference type="Gene3D" id="3.20.20.210">
    <property type="match status" value="1"/>
</dbReference>
<protein>
    <recommendedName>
        <fullName evidence="3 7">Uroporphyrinogen decarboxylase</fullName>
        <shortName evidence="7">UPD</shortName>
        <shortName evidence="7">URO-D</shortName>
        <ecNumber evidence="3 7">4.1.1.37</ecNumber>
    </recommendedName>
</protein>
<keyword evidence="4 7" id="KW-0210">Decarboxylase</keyword>
<organism evidence="13 14">
    <name type="scientific">Deinococcus wulumuqiensis</name>
    <dbReference type="NCBI Taxonomy" id="980427"/>
    <lineage>
        <taxon>Bacteria</taxon>
        <taxon>Thermotogati</taxon>
        <taxon>Deinococcota</taxon>
        <taxon>Deinococci</taxon>
        <taxon>Deinococcales</taxon>
        <taxon>Deinococcaceae</taxon>
        <taxon>Deinococcus</taxon>
    </lineage>
</organism>
<feature type="binding site" evidence="7">
    <location>
        <position position="254"/>
    </location>
    <ligand>
        <name>substrate</name>
    </ligand>
</feature>
<feature type="site" description="Transition state stabilizer" evidence="7">
    <location>
        <position position="121"/>
    </location>
</feature>
<dbReference type="InterPro" id="IPR006361">
    <property type="entry name" value="Uroporphyrinogen_deCO2ase_HemE"/>
</dbReference>
<feature type="domain" description="Uroporphyrinogen decarboxylase (URO-D)" evidence="12">
    <location>
        <begin position="187"/>
        <end position="203"/>
    </location>
</feature>
<feature type="binding site" evidence="7">
    <location>
        <position position="368"/>
    </location>
    <ligand>
        <name>substrate</name>
    </ligand>
</feature>
<evidence type="ECO:0000256" key="7">
    <source>
        <dbReference type="HAMAP-Rule" id="MF_00218"/>
    </source>
</evidence>
<dbReference type="STRING" id="1288484.GCA_000348665_01885"/>
<evidence type="ECO:0000256" key="4">
    <source>
        <dbReference type="ARBA" id="ARBA00022793"/>
    </source>
</evidence>
<dbReference type="GO" id="GO:0005829">
    <property type="term" value="C:cytosol"/>
    <property type="evidence" value="ECO:0007669"/>
    <property type="project" value="TreeGrafter"/>
</dbReference>
<dbReference type="RefSeq" id="WP_114671669.1">
    <property type="nucleotide sequence ID" value="NZ_CP031158.1"/>
</dbReference>
<gene>
    <name evidence="7" type="primary">hemE</name>
    <name evidence="13" type="ORF">DVJ83_05460</name>
</gene>
<evidence type="ECO:0000259" key="11">
    <source>
        <dbReference type="PROSITE" id="PS00906"/>
    </source>
</evidence>
<evidence type="ECO:0000256" key="2">
    <source>
        <dbReference type="ARBA" id="ARBA00009935"/>
    </source>
</evidence>
<evidence type="ECO:0000256" key="5">
    <source>
        <dbReference type="ARBA" id="ARBA00023239"/>
    </source>
</evidence>
<evidence type="ECO:0000313" key="14">
    <source>
        <dbReference type="Proteomes" id="UP000253744"/>
    </source>
</evidence>
<dbReference type="PROSITE" id="PS00906">
    <property type="entry name" value="UROD_1"/>
    <property type="match status" value="1"/>
</dbReference>
<proteinExistence type="inferred from homology"/>
<comment type="catalytic activity">
    <reaction evidence="7 8">
        <text>uroporphyrinogen III + 4 H(+) = coproporphyrinogen III + 4 CO2</text>
        <dbReference type="Rhea" id="RHEA:19865"/>
        <dbReference type="ChEBI" id="CHEBI:15378"/>
        <dbReference type="ChEBI" id="CHEBI:16526"/>
        <dbReference type="ChEBI" id="CHEBI:57308"/>
        <dbReference type="ChEBI" id="CHEBI:57309"/>
        <dbReference type="EC" id="4.1.1.37"/>
    </reaction>
</comment>
<name>A0A345IG77_9DEIO</name>
<evidence type="ECO:0000256" key="1">
    <source>
        <dbReference type="ARBA" id="ARBA00004804"/>
    </source>
</evidence>
<dbReference type="EC" id="4.1.1.37" evidence="3 7"/>
<evidence type="ECO:0000313" key="13">
    <source>
        <dbReference type="EMBL" id="AXG98699.1"/>
    </source>
</evidence>
<sequence length="395" mass="43246">MTRPQSEQAPENQPTGVRPDAAHPTAQDPSIGRVPGRPGVQKPETDPKVYNSAFLKAARGEKADHTPVWFMRQAGRYMPEYRALRAGKSMLDCIRTPDLAAEITLQPIKAFPLDAAILFNDILTPLPTMGLSLDFVGGVGPVIHNPITTTKDVDMLGVPATAETMPYTAESIRLLVPELNSRGIPLIGFVGAPFTLASYAIEGKGSRNYEKTKRFMYSEPAAWERLMGKFEALLADYLTEQVKAGASAVQIFDSWVGALSIYDYQTFVKPATGRLIERVKGLGVPVIYFGTGATHLMPDMASLGSDVMGADWRTPLDKAWALVEQGQSIQGNLDPLLLQAPWRELRHQTDRILAEANGRPGHIFNVGHGLLPETPMDAVMRVTEYVHEKTQKADG</sequence>
<evidence type="ECO:0000256" key="3">
    <source>
        <dbReference type="ARBA" id="ARBA00012288"/>
    </source>
</evidence>
<feature type="binding site" evidence="7">
    <location>
        <begin position="72"/>
        <end position="76"/>
    </location>
    <ligand>
        <name>substrate</name>
    </ligand>
</feature>
<dbReference type="UniPathway" id="UPA00251">
    <property type="reaction ID" value="UER00321"/>
</dbReference>
<dbReference type="PANTHER" id="PTHR21091:SF169">
    <property type="entry name" value="UROPORPHYRINOGEN DECARBOXYLASE"/>
    <property type="match status" value="1"/>
</dbReference>
<comment type="pathway">
    <text evidence="1 7 8">Porphyrin-containing compound metabolism; protoporphyrin-IX biosynthesis; coproporphyrinogen-III from 5-aminolevulinate: step 4/4.</text>
</comment>
<keyword evidence="7" id="KW-0963">Cytoplasm</keyword>
<dbReference type="Pfam" id="PF01208">
    <property type="entry name" value="URO-D"/>
    <property type="match status" value="1"/>
</dbReference>
<keyword evidence="5 7" id="KW-0456">Lyase</keyword>
<feature type="compositionally biased region" description="Polar residues" evidence="10">
    <location>
        <begin position="1"/>
        <end position="15"/>
    </location>
</feature>
<evidence type="ECO:0000259" key="12">
    <source>
        <dbReference type="PROSITE" id="PS00907"/>
    </source>
</evidence>
<reference evidence="13 14" key="1">
    <citation type="submission" date="2018-07" db="EMBL/GenBank/DDBJ databases">
        <title>Complete Genome and Methylome Analysis of Deinococcus wulumuqiensis NEB 479.</title>
        <authorList>
            <person name="Fomenkov A."/>
            <person name="Luyten Y."/>
            <person name="Vincze T."/>
            <person name="Anton B.P."/>
            <person name="Clark T."/>
            <person name="Roberts R.J."/>
            <person name="Morgan R.D."/>
        </authorList>
    </citation>
    <scope>NUCLEOTIDE SEQUENCE [LARGE SCALE GENOMIC DNA]</scope>
    <source>
        <strain evidence="13 14">NEB 479</strain>
    </source>
</reference>
<feature type="binding site" evidence="7">
    <location>
        <position position="121"/>
    </location>
    <ligand>
        <name>substrate</name>
    </ligand>
</feature>
<feature type="domain" description="Uroporphyrinogen decarboxylase (URO-D)" evidence="11">
    <location>
        <begin position="67"/>
        <end position="76"/>
    </location>
</feature>
<keyword evidence="6 7" id="KW-0627">Porphyrin biosynthesis</keyword>
<accession>A0A345IG77</accession>
<evidence type="ECO:0000256" key="10">
    <source>
        <dbReference type="SAM" id="MobiDB-lite"/>
    </source>
</evidence>
<dbReference type="InterPro" id="IPR000257">
    <property type="entry name" value="Uroporphyrinogen_deCOase"/>
</dbReference>
<comment type="caution">
    <text evidence="7">Lacks conserved residue(s) required for the propagation of feature annotation.</text>
</comment>
<evidence type="ECO:0000256" key="9">
    <source>
        <dbReference type="RuleBase" id="RU004169"/>
    </source>
</evidence>
<dbReference type="KEGG" id="dwu:DVJ83_05460"/>
<dbReference type="PANTHER" id="PTHR21091">
    <property type="entry name" value="METHYLTETRAHYDROFOLATE:HOMOCYSTEINE METHYLTRANSFERASE RELATED"/>
    <property type="match status" value="1"/>
</dbReference>
<feature type="region of interest" description="Disordered" evidence="10">
    <location>
        <begin position="1"/>
        <end position="48"/>
    </location>
</feature>
<evidence type="ECO:0000256" key="6">
    <source>
        <dbReference type="ARBA" id="ARBA00023244"/>
    </source>
</evidence>
<dbReference type="InterPro" id="IPR038071">
    <property type="entry name" value="UROD/MetE-like_sf"/>
</dbReference>
<comment type="subcellular location">
    <subcellularLocation>
        <location evidence="7">Cytoplasm</location>
    </subcellularLocation>
</comment>
<evidence type="ECO:0000256" key="8">
    <source>
        <dbReference type="RuleBase" id="RU000554"/>
    </source>
</evidence>
<dbReference type="GO" id="GO:0006782">
    <property type="term" value="P:protoporphyrinogen IX biosynthetic process"/>
    <property type="evidence" value="ECO:0007669"/>
    <property type="project" value="UniProtKB-UniRule"/>
</dbReference>
<comment type="subunit">
    <text evidence="7">Homodimer.</text>
</comment>
<feature type="binding site" evidence="7">
    <location>
        <position position="199"/>
    </location>
    <ligand>
        <name>substrate</name>
    </ligand>
</feature>